<protein>
    <submittedName>
        <fullName evidence="1">Uncharacterized protein</fullName>
    </submittedName>
</protein>
<evidence type="ECO:0000313" key="2">
    <source>
        <dbReference type="Proteomes" id="UP000663828"/>
    </source>
</evidence>
<organism evidence="1 2">
    <name type="scientific">Adineta ricciae</name>
    <name type="common">Rotifer</name>
    <dbReference type="NCBI Taxonomy" id="249248"/>
    <lineage>
        <taxon>Eukaryota</taxon>
        <taxon>Metazoa</taxon>
        <taxon>Spiralia</taxon>
        <taxon>Gnathifera</taxon>
        <taxon>Rotifera</taxon>
        <taxon>Eurotatoria</taxon>
        <taxon>Bdelloidea</taxon>
        <taxon>Adinetida</taxon>
        <taxon>Adinetidae</taxon>
        <taxon>Adineta</taxon>
    </lineage>
</organism>
<dbReference type="EMBL" id="CAJNOR010002756">
    <property type="protein sequence ID" value="CAF1336564.1"/>
    <property type="molecule type" value="Genomic_DNA"/>
</dbReference>
<keyword evidence="2" id="KW-1185">Reference proteome</keyword>
<feature type="non-terminal residue" evidence="1">
    <location>
        <position position="24"/>
    </location>
</feature>
<dbReference type="AlphaFoldDB" id="A0A815GBR6"/>
<name>A0A815GBR6_ADIRI</name>
<accession>A0A815GBR6</accession>
<gene>
    <name evidence="1" type="ORF">XAT740_LOCUS30721</name>
</gene>
<evidence type="ECO:0000313" key="1">
    <source>
        <dbReference type="EMBL" id="CAF1336564.1"/>
    </source>
</evidence>
<reference evidence="1" key="1">
    <citation type="submission" date="2021-02" db="EMBL/GenBank/DDBJ databases">
        <authorList>
            <person name="Nowell W R."/>
        </authorList>
    </citation>
    <scope>NUCLEOTIDE SEQUENCE</scope>
</reference>
<sequence length="24" mass="2644">MGKSLFDAEFDSASTGATFIYRKT</sequence>
<dbReference type="Proteomes" id="UP000663828">
    <property type="component" value="Unassembled WGS sequence"/>
</dbReference>
<comment type="caution">
    <text evidence="1">The sequence shown here is derived from an EMBL/GenBank/DDBJ whole genome shotgun (WGS) entry which is preliminary data.</text>
</comment>
<proteinExistence type="predicted"/>